<evidence type="ECO:0000313" key="1">
    <source>
        <dbReference type="EMBL" id="GGB07429.1"/>
    </source>
</evidence>
<dbReference type="InterPro" id="IPR036412">
    <property type="entry name" value="HAD-like_sf"/>
</dbReference>
<organism evidence="1 2">
    <name type="scientific">Puia dinghuensis</name>
    <dbReference type="NCBI Taxonomy" id="1792502"/>
    <lineage>
        <taxon>Bacteria</taxon>
        <taxon>Pseudomonadati</taxon>
        <taxon>Bacteroidota</taxon>
        <taxon>Chitinophagia</taxon>
        <taxon>Chitinophagales</taxon>
        <taxon>Chitinophagaceae</taxon>
        <taxon>Puia</taxon>
    </lineage>
</organism>
<reference evidence="1" key="2">
    <citation type="submission" date="2020-09" db="EMBL/GenBank/DDBJ databases">
        <authorList>
            <person name="Sun Q."/>
            <person name="Zhou Y."/>
        </authorList>
    </citation>
    <scope>NUCLEOTIDE SEQUENCE</scope>
    <source>
        <strain evidence="1">CGMCC 1.15448</strain>
    </source>
</reference>
<protein>
    <submittedName>
        <fullName evidence="1">Phosphatase</fullName>
    </submittedName>
</protein>
<dbReference type="Gene3D" id="1.10.150.240">
    <property type="entry name" value="Putative phosphatase, domain 2"/>
    <property type="match status" value="1"/>
</dbReference>
<dbReference type="GO" id="GO:0006281">
    <property type="term" value="P:DNA repair"/>
    <property type="evidence" value="ECO:0007669"/>
    <property type="project" value="TreeGrafter"/>
</dbReference>
<dbReference type="AlphaFoldDB" id="A0A8J2XTX3"/>
<keyword evidence="2" id="KW-1185">Reference proteome</keyword>
<gene>
    <name evidence="1" type="ORF">GCM10011511_33650</name>
</gene>
<dbReference type="SFLD" id="SFLDS00003">
    <property type="entry name" value="Haloacid_Dehalogenase"/>
    <property type="match status" value="1"/>
</dbReference>
<evidence type="ECO:0000313" key="2">
    <source>
        <dbReference type="Proteomes" id="UP000607559"/>
    </source>
</evidence>
<proteinExistence type="predicted"/>
<sequence>MSSIQLVVFDIAGTTVQDSGSVAEAFISAFRDFGFEIPQAEVKKVMGFRKIDAIALLLETFAPAKKDDDILIDRIHTRFIDTMIAFYRDDEDLAPFPYAEQVFSALKQQGIKVALNTGFTRSITDTILHRLRWDDRSSLIDMVICSDEVSHGRPYADMIETLINVLGVSSPSNVLKIGDTEVDVEEGRNASCGKVVSVTTGAYTREQLEPYHPDFIIDDLRELLPIIEKA</sequence>
<dbReference type="InterPro" id="IPR050155">
    <property type="entry name" value="HAD-like_hydrolase_sf"/>
</dbReference>
<dbReference type="RefSeq" id="WP_188933698.1">
    <property type="nucleotide sequence ID" value="NZ_BMJC01000003.1"/>
</dbReference>
<accession>A0A8J2XTX3</accession>
<name>A0A8J2XTX3_9BACT</name>
<dbReference type="InterPro" id="IPR023198">
    <property type="entry name" value="PGP-like_dom2"/>
</dbReference>
<dbReference type="Pfam" id="PF00702">
    <property type="entry name" value="Hydrolase"/>
    <property type="match status" value="1"/>
</dbReference>
<dbReference type="SFLD" id="SFLDG01135">
    <property type="entry name" value="C1.5.6:_HAD__Beta-PGM__Phospha"/>
    <property type="match status" value="1"/>
</dbReference>
<dbReference type="PANTHER" id="PTHR43434">
    <property type="entry name" value="PHOSPHOGLYCOLATE PHOSPHATASE"/>
    <property type="match status" value="1"/>
</dbReference>
<dbReference type="SUPFAM" id="SSF56784">
    <property type="entry name" value="HAD-like"/>
    <property type="match status" value="1"/>
</dbReference>
<dbReference type="Gene3D" id="3.40.50.1000">
    <property type="entry name" value="HAD superfamily/HAD-like"/>
    <property type="match status" value="1"/>
</dbReference>
<dbReference type="PANTHER" id="PTHR43434:SF19">
    <property type="entry name" value="PHOSPHONOACETALDEHYDE HYDROLASE"/>
    <property type="match status" value="1"/>
</dbReference>
<dbReference type="SFLD" id="SFLDG01129">
    <property type="entry name" value="C1.5:_HAD__Beta-PGM__Phosphata"/>
    <property type="match status" value="1"/>
</dbReference>
<dbReference type="GO" id="GO:0008967">
    <property type="term" value="F:phosphoglycolate phosphatase activity"/>
    <property type="evidence" value="ECO:0007669"/>
    <property type="project" value="TreeGrafter"/>
</dbReference>
<reference evidence="1" key="1">
    <citation type="journal article" date="2014" name="Int. J. Syst. Evol. Microbiol.">
        <title>Complete genome sequence of Corynebacterium casei LMG S-19264T (=DSM 44701T), isolated from a smear-ripened cheese.</title>
        <authorList>
            <consortium name="US DOE Joint Genome Institute (JGI-PGF)"/>
            <person name="Walter F."/>
            <person name="Albersmeier A."/>
            <person name="Kalinowski J."/>
            <person name="Ruckert C."/>
        </authorList>
    </citation>
    <scope>NUCLEOTIDE SEQUENCE</scope>
    <source>
        <strain evidence="1">CGMCC 1.15448</strain>
    </source>
</reference>
<dbReference type="GO" id="GO:0005829">
    <property type="term" value="C:cytosol"/>
    <property type="evidence" value="ECO:0007669"/>
    <property type="project" value="TreeGrafter"/>
</dbReference>
<dbReference type="InterPro" id="IPR023214">
    <property type="entry name" value="HAD_sf"/>
</dbReference>
<comment type="caution">
    <text evidence="1">The sequence shown here is derived from an EMBL/GenBank/DDBJ whole genome shotgun (WGS) entry which is preliminary data.</text>
</comment>
<dbReference type="Proteomes" id="UP000607559">
    <property type="component" value="Unassembled WGS sequence"/>
</dbReference>
<dbReference type="EMBL" id="BMJC01000003">
    <property type="protein sequence ID" value="GGB07429.1"/>
    <property type="molecule type" value="Genomic_DNA"/>
</dbReference>